<dbReference type="STRING" id="1392247.A0A3N4L5J4"/>
<feature type="region of interest" description="Disordered" evidence="1">
    <location>
        <begin position="578"/>
        <end position="614"/>
    </location>
</feature>
<accession>A0A3N4L5J4</accession>
<dbReference type="PANTHER" id="PTHR46689">
    <property type="entry name" value="MEMBRANE PROTEIN, PUTATIVE-RELATED"/>
    <property type="match status" value="1"/>
</dbReference>
<dbReference type="InterPro" id="IPR038607">
    <property type="entry name" value="PhoD-like_sf"/>
</dbReference>
<name>A0A3N4L5J4_9PEZI</name>
<sequence>MVVVKPNIPDGPSVIPPAHVNNTHISPSLAPETPDSFRPALKCGPLIRYHGADYSTDPARPPALWRGSVLVVTESQCVPIFGLEVLGNNVGQQTRRTPALSPGLKLFDERGRAFWRFIIEVVMVKEEQKVEYIVSFGSNEVLKRAFWVPGKDDSMRIMFHSCNGFSVGTDEADYSGPALWNDVLRVHSEHPFHISIGGGDQIYNDGIRVNGPLKDWASLGSASKKRAYQWSEQLEADADEWYFNNYVDWYSTAPYSHANSQIPSVNIWDDHDIIDGYGSYTDRFMSCPVFRGVGKTARKYYMLFQHHTPPTGEEKEDPCWIIGKTPGRYIGDTSRSVYARLGKRIGFVGVDARSERTRHMINERETYDLLFERMDREVEEAGDIRHMIILLGVPIAYPRLVWLENILQSPLFGFIRFLNKRFGAAGAIFNKFDGQVDILDDLDDHYCARPHKEERNAFLLRLQKFSLEKRVRITMLSGDVHLAAIGRFYSKPELNIPTANDHRYMVNVISSAITNKPPPEAVSNILARRNKLHHLDSSTDEQLLDFFNKDVYGKPRQRNMNTMPSRNYSVITESPIISSRTNTDTHPKTEVGEKPKRKKTNTIGAGEHGAGAEHPAATAEGVVETIPGALNVAIRVEIDKHQPDGKTFKYGFTIPALEPRA</sequence>
<gene>
    <name evidence="3" type="ORF">P167DRAFT_505122</name>
</gene>
<dbReference type="FunCoup" id="A0A3N4L5J4">
    <property type="interactions" value="80"/>
</dbReference>
<dbReference type="OrthoDB" id="9999821at2759"/>
<dbReference type="CDD" id="cd07389">
    <property type="entry name" value="MPP_PhoD"/>
    <property type="match status" value="1"/>
</dbReference>
<feature type="compositionally biased region" description="Basic and acidic residues" evidence="1">
    <location>
        <begin position="583"/>
        <end position="594"/>
    </location>
</feature>
<dbReference type="PANTHER" id="PTHR46689:SF3">
    <property type="entry name" value="PHOD-LIKE PHOSPHATASE DOMAIN-CONTAINING PROTEIN"/>
    <property type="match status" value="1"/>
</dbReference>
<evidence type="ECO:0000256" key="1">
    <source>
        <dbReference type="SAM" id="MobiDB-lite"/>
    </source>
</evidence>
<reference evidence="3 4" key="1">
    <citation type="journal article" date="2018" name="Nat. Ecol. Evol.">
        <title>Pezizomycetes genomes reveal the molecular basis of ectomycorrhizal truffle lifestyle.</title>
        <authorList>
            <person name="Murat C."/>
            <person name="Payen T."/>
            <person name="Noel B."/>
            <person name="Kuo A."/>
            <person name="Morin E."/>
            <person name="Chen J."/>
            <person name="Kohler A."/>
            <person name="Krizsan K."/>
            <person name="Balestrini R."/>
            <person name="Da Silva C."/>
            <person name="Montanini B."/>
            <person name="Hainaut M."/>
            <person name="Levati E."/>
            <person name="Barry K.W."/>
            <person name="Belfiori B."/>
            <person name="Cichocki N."/>
            <person name="Clum A."/>
            <person name="Dockter R.B."/>
            <person name="Fauchery L."/>
            <person name="Guy J."/>
            <person name="Iotti M."/>
            <person name="Le Tacon F."/>
            <person name="Lindquist E.A."/>
            <person name="Lipzen A."/>
            <person name="Malagnac F."/>
            <person name="Mello A."/>
            <person name="Molinier V."/>
            <person name="Miyauchi S."/>
            <person name="Poulain J."/>
            <person name="Riccioni C."/>
            <person name="Rubini A."/>
            <person name="Sitrit Y."/>
            <person name="Splivallo R."/>
            <person name="Traeger S."/>
            <person name="Wang M."/>
            <person name="Zifcakova L."/>
            <person name="Wipf D."/>
            <person name="Zambonelli A."/>
            <person name="Paolocci F."/>
            <person name="Nowrousian M."/>
            <person name="Ottonello S."/>
            <person name="Baldrian P."/>
            <person name="Spatafora J.W."/>
            <person name="Henrissat B."/>
            <person name="Nagy L.G."/>
            <person name="Aury J.M."/>
            <person name="Wincker P."/>
            <person name="Grigoriev I.V."/>
            <person name="Bonfante P."/>
            <person name="Martin F.M."/>
        </authorList>
    </citation>
    <scope>NUCLEOTIDE SEQUENCE [LARGE SCALE GENOMIC DNA]</scope>
    <source>
        <strain evidence="3 4">CCBAS932</strain>
    </source>
</reference>
<dbReference type="InterPro" id="IPR018946">
    <property type="entry name" value="PhoD-like_MPP"/>
</dbReference>
<protein>
    <recommendedName>
        <fullName evidence="2">PhoD-like phosphatase domain-containing protein</fullName>
    </recommendedName>
</protein>
<keyword evidence="4" id="KW-1185">Reference proteome</keyword>
<organism evidence="3 4">
    <name type="scientific">Morchella conica CCBAS932</name>
    <dbReference type="NCBI Taxonomy" id="1392247"/>
    <lineage>
        <taxon>Eukaryota</taxon>
        <taxon>Fungi</taxon>
        <taxon>Dikarya</taxon>
        <taxon>Ascomycota</taxon>
        <taxon>Pezizomycotina</taxon>
        <taxon>Pezizomycetes</taxon>
        <taxon>Pezizales</taxon>
        <taxon>Morchellaceae</taxon>
        <taxon>Morchella</taxon>
    </lineage>
</organism>
<evidence type="ECO:0000313" key="4">
    <source>
        <dbReference type="Proteomes" id="UP000277580"/>
    </source>
</evidence>
<evidence type="ECO:0000259" key="2">
    <source>
        <dbReference type="Pfam" id="PF19050"/>
    </source>
</evidence>
<dbReference type="Proteomes" id="UP000277580">
    <property type="component" value="Unassembled WGS sequence"/>
</dbReference>
<dbReference type="SUPFAM" id="SSF56300">
    <property type="entry name" value="Metallo-dependent phosphatases"/>
    <property type="match status" value="1"/>
</dbReference>
<feature type="domain" description="PhoD-like phosphatase" evidence="2">
    <location>
        <begin position="423"/>
        <end position="572"/>
    </location>
</feature>
<dbReference type="AlphaFoldDB" id="A0A3N4L5J4"/>
<dbReference type="InterPro" id="IPR029052">
    <property type="entry name" value="Metallo-depent_PP-like"/>
</dbReference>
<dbReference type="GO" id="GO:0016020">
    <property type="term" value="C:membrane"/>
    <property type="evidence" value="ECO:0007669"/>
    <property type="project" value="TreeGrafter"/>
</dbReference>
<dbReference type="EMBL" id="ML119123">
    <property type="protein sequence ID" value="RPB13305.1"/>
    <property type="molecule type" value="Genomic_DNA"/>
</dbReference>
<dbReference type="Pfam" id="PF19050">
    <property type="entry name" value="PhoD_2"/>
    <property type="match status" value="2"/>
</dbReference>
<dbReference type="InterPro" id="IPR043904">
    <property type="entry name" value="PhoD_2-like"/>
</dbReference>
<evidence type="ECO:0000313" key="3">
    <source>
        <dbReference type="EMBL" id="RPB13305.1"/>
    </source>
</evidence>
<dbReference type="InParanoid" id="A0A3N4L5J4"/>
<dbReference type="Gene3D" id="3.60.21.70">
    <property type="entry name" value="PhoD-like phosphatase"/>
    <property type="match status" value="1"/>
</dbReference>
<feature type="domain" description="PhoD-like phosphatase" evidence="2">
    <location>
        <begin position="145"/>
        <end position="408"/>
    </location>
</feature>
<proteinExistence type="predicted"/>